<dbReference type="PANTHER" id="PTHR24148">
    <property type="entry name" value="ANKYRIN REPEAT DOMAIN-CONTAINING PROTEIN 39 HOMOLOG-RELATED"/>
    <property type="match status" value="1"/>
</dbReference>
<feature type="domain" description="Heterokaryon incompatibility" evidence="1">
    <location>
        <begin position="6"/>
        <end position="90"/>
    </location>
</feature>
<name>A0AA40K5T1_9PEZI</name>
<accession>A0AA40K5T1</accession>
<dbReference type="PANTHER" id="PTHR24148:SF64">
    <property type="entry name" value="HETEROKARYON INCOMPATIBILITY DOMAIN-CONTAINING PROTEIN"/>
    <property type="match status" value="1"/>
</dbReference>
<evidence type="ECO:0000313" key="3">
    <source>
        <dbReference type="Proteomes" id="UP001172155"/>
    </source>
</evidence>
<comment type="caution">
    <text evidence="2">The sequence shown here is derived from an EMBL/GenBank/DDBJ whole genome shotgun (WGS) entry which is preliminary data.</text>
</comment>
<gene>
    <name evidence="2" type="ORF">B0T18DRAFT_307469</name>
</gene>
<sequence>ISRARYEALSYCWGDDACPETISLHHTISMQIPITHSLAEALADLRLPSSDRLLWADALCINQADNGEKSIQVRQMYDVYANSRRTLVYL</sequence>
<evidence type="ECO:0000313" key="2">
    <source>
        <dbReference type="EMBL" id="KAK0747016.1"/>
    </source>
</evidence>
<dbReference type="InterPro" id="IPR010730">
    <property type="entry name" value="HET"/>
</dbReference>
<dbReference type="Proteomes" id="UP001172155">
    <property type="component" value="Unassembled WGS sequence"/>
</dbReference>
<keyword evidence="3" id="KW-1185">Reference proteome</keyword>
<dbReference type="InterPro" id="IPR052895">
    <property type="entry name" value="HetReg/Transcr_Mod"/>
</dbReference>
<reference evidence="2" key="1">
    <citation type="submission" date="2023-06" db="EMBL/GenBank/DDBJ databases">
        <title>Genome-scale phylogeny and comparative genomics of the fungal order Sordariales.</title>
        <authorList>
            <consortium name="Lawrence Berkeley National Laboratory"/>
            <person name="Hensen N."/>
            <person name="Bonometti L."/>
            <person name="Westerberg I."/>
            <person name="Brannstrom I.O."/>
            <person name="Guillou S."/>
            <person name="Cros-Aarteil S."/>
            <person name="Calhoun S."/>
            <person name="Haridas S."/>
            <person name="Kuo A."/>
            <person name="Mondo S."/>
            <person name="Pangilinan J."/>
            <person name="Riley R."/>
            <person name="LaButti K."/>
            <person name="Andreopoulos B."/>
            <person name="Lipzen A."/>
            <person name="Chen C."/>
            <person name="Yanf M."/>
            <person name="Daum C."/>
            <person name="Ng V."/>
            <person name="Clum A."/>
            <person name="Steindorff A."/>
            <person name="Ohm R."/>
            <person name="Martin F."/>
            <person name="Silar P."/>
            <person name="Natvig D."/>
            <person name="Lalanne C."/>
            <person name="Gautier V."/>
            <person name="Ament-velasquez S.L."/>
            <person name="Kruys A."/>
            <person name="Hutchinson M.I."/>
            <person name="Powell A.J."/>
            <person name="Barry K."/>
            <person name="Miller A.N."/>
            <person name="Grigoriev I.V."/>
            <person name="Debuchy R."/>
            <person name="Gladieux P."/>
            <person name="Thoren M.H."/>
            <person name="Johannesson H."/>
        </authorList>
    </citation>
    <scope>NUCLEOTIDE SEQUENCE</scope>
    <source>
        <strain evidence="2">SMH3187-1</strain>
    </source>
</reference>
<feature type="non-terminal residue" evidence="2">
    <location>
        <position position="90"/>
    </location>
</feature>
<proteinExistence type="predicted"/>
<feature type="non-terminal residue" evidence="2">
    <location>
        <position position="1"/>
    </location>
</feature>
<dbReference type="AlphaFoldDB" id="A0AA40K5T1"/>
<dbReference type="Pfam" id="PF06985">
    <property type="entry name" value="HET"/>
    <property type="match status" value="1"/>
</dbReference>
<organism evidence="2 3">
    <name type="scientific">Schizothecium vesticola</name>
    <dbReference type="NCBI Taxonomy" id="314040"/>
    <lineage>
        <taxon>Eukaryota</taxon>
        <taxon>Fungi</taxon>
        <taxon>Dikarya</taxon>
        <taxon>Ascomycota</taxon>
        <taxon>Pezizomycotina</taxon>
        <taxon>Sordariomycetes</taxon>
        <taxon>Sordariomycetidae</taxon>
        <taxon>Sordariales</taxon>
        <taxon>Schizotheciaceae</taxon>
        <taxon>Schizothecium</taxon>
    </lineage>
</organism>
<protein>
    <submittedName>
        <fullName evidence="2">Heterokaryon incompatibility</fullName>
    </submittedName>
</protein>
<dbReference type="EMBL" id="JAUKUD010000004">
    <property type="protein sequence ID" value="KAK0747016.1"/>
    <property type="molecule type" value="Genomic_DNA"/>
</dbReference>
<evidence type="ECO:0000259" key="1">
    <source>
        <dbReference type="Pfam" id="PF06985"/>
    </source>
</evidence>